<feature type="compositionally biased region" description="Basic residues" evidence="1">
    <location>
        <begin position="71"/>
        <end position="81"/>
    </location>
</feature>
<name>A0A9N9FWE0_9GLOM</name>
<feature type="compositionally biased region" description="Basic residues" evidence="1">
    <location>
        <begin position="257"/>
        <end position="269"/>
    </location>
</feature>
<dbReference type="OrthoDB" id="10436534at2759"/>
<reference evidence="2" key="1">
    <citation type="submission" date="2021-06" db="EMBL/GenBank/DDBJ databases">
        <authorList>
            <person name="Kallberg Y."/>
            <person name="Tangrot J."/>
            <person name="Rosling A."/>
        </authorList>
    </citation>
    <scope>NUCLEOTIDE SEQUENCE</scope>
    <source>
        <strain evidence="2">FL966</strain>
    </source>
</reference>
<proteinExistence type="predicted"/>
<feature type="compositionally biased region" description="Basic residues" evidence="1">
    <location>
        <begin position="1"/>
        <end position="16"/>
    </location>
</feature>
<organism evidence="2 3">
    <name type="scientific">Cetraspora pellucida</name>
    <dbReference type="NCBI Taxonomy" id="1433469"/>
    <lineage>
        <taxon>Eukaryota</taxon>
        <taxon>Fungi</taxon>
        <taxon>Fungi incertae sedis</taxon>
        <taxon>Mucoromycota</taxon>
        <taxon>Glomeromycotina</taxon>
        <taxon>Glomeromycetes</taxon>
        <taxon>Diversisporales</taxon>
        <taxon>Gigasporaceae</taxon>
        <taxon>Cetraspora</taxon>
    </lineage>
</organism>
<dbReference type="AlphaFoldDB" id="A0A9N9FWE0"/>
<feature type="compositionally biased region" description="Polar residues" evidence="1">
    <location>
        <begin position="231"/>
        <end position="253"/>
    </location>
</feature>
<keyword evidence="3" id="KW-1185">Reference proteome</keyword>
<evidence type="ECO:0000313" key="2">
    <source>
        <dbReference type="EMBL" id="CAG8560966.1"/>
    </source>
</evidence>
<accession>A0A9N9FWE0</accession>
<protein>
    <submittedName>
        <fullName evidence="2">89_t:CDS:1</fullName>
    </submittedName>
</protein>
<comment type="caution">
    <text evidence="2">The sequence shown here is derived from an EMBL/GenBank/DDBJ whole genome shotgun (WGS) entry which is preliminary data.</text>
</comment>
<feature type="region of interest" description="Disordered" evidence="1">
    <location>
        <begin position="1"/>
        <end position="106"/>
    </location>
</feature>
<dbReference type="EMBL" id="CAJVQA010002927">
    <property type="protein sequence ID" value="CAG8560966.1"/>
    <property type="molecule type" value="Genomic_DNA"/>
</dbReference>
<evidence type="ECO:0000256" key="1">
    <source>
        <dbReference type="SAM" id="MobiDB-lite"/>
    </source>
</evidence>
<dbReference type="Proteomes" id="UP000789759">
    <property type="component" value="Unassembled WGS sequence"/>
</dbReference>
<sequence length="275" mass="31480">MGLNKTKKQLSNKNKRRADTSEEEDLNQSEIESKMNESGSETLERLQIAHNKEVKNQKADFNLDNMNNGSSKKKTKRKKNYKKDDTSSSETEDTDNELAPIKKPNEATYIDIPKTFKLDKPESLHLMITAKYAKQMPEFQKIPENEKIKQKNSYFSSSERTQNFLLQLVTGPLDERCDTEKRKINNHSLYNKKSKTEQLVELSDFATDQIHDLEVETPISTNMNDTIAASASSSRLPLTTLQNQNRDSNNTDELSGKPKKPQNSRRTLHSHTSSL</sequence>
<evidence type="ECO:0000313" key="3">
    <source>
        <dbReference type="Proteomes" id="UP000789759"/>
    </source>
</evidence>
<gene>
    <name evidence="2" type="ORF">CPELLU_LOCUS5198</name>
</gene>
<feature type="region of interest" description="Disordered" evidence="1">
    <location>
        <begin position="231"/>
        <end position="275"/>
    </location>
</feature>